<dbReference type="PANTHER" id="PTHR10366:SF564">
    <property type="entry name" value="STEROL-4-ALPHA-CARBOXYLATE 3-DEHYDROGENASE, DECARBOXYLATING"/>
    <property type="match status" value="1"/>
</dbReference>
<dbReference type="GO" id="GO:0016616">
    <property type="term" value="F:oxidoreductase activity, acting on the CH-OH group of donors, NAD or NADP as acceptor"/>
    <property type="evidence" value="ECO:0007669"/>
    <property type="project" value="TreeGrafter"/>
</dbReference>
<evidence type="ECO:0000313" key="4">
    <source>
        <dbReference type="EMBL" id="KAF0733078.1"/>
    </source>
</evidence>
<dbReference type="Pfam" id="PF01370">
    <property type="entry name" value="Epimerase"/>
    <property type="match status" value="1"/>
</dbReference>
<dbReference type="PANTHER" id="PTHR10366">
    <property type="entry name" value="NAD DEPENDENT EPIMERASE/DEHYDRATASE"/>
    <property type="match status" value="1"/>
</dbReference>
<proteinExistence type="inferred from homology"/>
<dbReference type="SUPFAM" id="SSF51735">
    <property type="entry name" value="NAD(P)-binding Rossmann-fold domains"/>
    <property type="match status" value="1"/>
</dbReference>
<accession>A0A6G0WZS6</accession>
<evidence type="ECO:0000256" key="2">
    <source>
        <dbReference type="ARBA" id="ARBA00023445"/>
    </source>
</evidence>
<sequence>MMHIKSDVNFTLELSSDMAKTVLVTGATGFIASHTIQQLLAKTDYVVRGTVRSLKKPDRFAHLTSLPHANTRLELVEANLLDDKAWAPAVKDCAAVLHIASPFLLTLHDPQKDLVEPAERGTENVLRAAIAEDSVKDIVLTSSLAAIADAPVDGKVFTEADWNTLSSLTRNPYCYSKVRGEQKAWELLKNVSDKRLVVLNPFLVTGPSLTKTINPSVGTFVDMFNGKVPAMANLSMGFVDVWDVAWAHVLALTNPNAKGRHILCNEVQSMQQVVETLRTKFPNAKYLVYCT</sequence>
<dbReference type="VEuPathDB" id="FungiDB:AeMF1_019103"/>
<keyword evidence="1" id="KW-0560">Oxidoreductase</keyword>
<keyword evidence="5" id="KW-1185">Reference proteome</keyword>
<comment type="caution">
    <text evidence="4">The sequence shown here is derived from an EMBL/GenBank/DDBJ whole genome shotgun (WGS) entry which is preliminary data.</text>
</comment>
<dbReference type="Gene3D" id="3.40.50.720">
    <property type="entry name" value="NAD(P)-binding Rossmann-like Domain"/>
    <property type="match status" value="1"/>
</dbReference>
<organism evidence="4 5">
    <name type="scientific">Aphanomyces euteiches</name>
    <dbReference type="NCBI Taxonomy" id="100861"/>
    <lineage>
        <taxon>Eukaryota</taxon>
        <taxon>Sar</taxon>
        <taxon>Stramenopiles</taxon>
        <taxon>Oomycota</taxon>
        <taxon>Saprolegniomycetes</taxon>
        <taxon>Saprolegniales</taxon>
        <taxon>Verrucalvaceae</taxon>
        <taxon>Aphanomyces</taxon>
    </lineage>
</organism>
<evidence type="ECO:0000259" key="3">
    <source>
        <dbReference type="Pfam" id="PF01370"/>
    </source>
</evidence>
<reference evidence="4 5" key="1">
    <citation type="submission" date="2019-07" db="EMBL/GenBank/DDBJ databases">
        <title>Genomics analysis of Aphanomyces spp. identifies a new class of oomycete effector associated with host adaptation.</title>
        <authorList>
            <person name="Gaulin E."/>
        </authorList>
    </citation>
    <scope>NUCLEOTIDE SEQUENCE [LARGE SCALE GENOMIC DNA]</scope>
    <source>
        <strain evidence="4 5">ATCC 201684</strain>
    </source>
</reference>
<dbReference type="EMBL" id="VJMJ01000126">
    <property type="protein sequence ID" value="KAF0733078.1"/>
    <property type="molecule type" value="Genomic_DNA"/>
</dbReference>
<evidence type="ECO:0000313" key="5">
    <source>
        <dbReference type="Proteomes" id="UP000481153"/>
    </source>
</evidence>
<dbReference type="AlphaFoldDB" id="A0A6G0WZS6"/>
<feature type="domain" description="NAD-dependent epimerase/dehydratase" evidence="3">
    <location>
        <begin position="22"/>
        <end position="260"/>
    </location>
</feature>
<dbReference type="InterPro" id="IPR001509">
    <property type="entry name" value="Epimerase_deHydtase"/>
</dbReference>
<protein>
    <recommendedName>
        <fullName evidence="3">NAD-dependent epimerase/dehydratase domain-containing protein</fullName>
    </recommendedName>
</protein>
<evidence type="ECO:0000256" key="1">
    <source>
        <dbReference type="ARBA" id="ARBA00023002"/>
    </source>
</evidence>
<comment type="similarity">
    <text evidence="2">Belongs to the NAD(P)-dependent epimerase/dehydratase family. Dihydroflavonol-4-reductase subfamily.</text>
</comment>
<dbReference type="InterPro" id="IPR050425">
    <property type="entry name" value="NAD(P)_dehydrat-like"/>
</dbReference>
<name>A0A6G0WZS6_9STRA</name>
<gene>
    <name evidence="4" type="ORF">Ae201684_009900</name>
</gene>
<dbReference type="FunFam" id="3.40.50.720:FF:000085">
    <property type="entry name" value="Dihydroflavonol reductase"/>
    <property type="match status" value="1"/>
</dbReference>
<dbReference type="InterPro" id="IPR036291">
    <property type="entry name" value="NAD(P)-bd_dom_sf"/>
</dbReference>
<dbReference type="Proteomes" id="UP000481153">
    <property type="component" value="Unassembled WGS sequence"/>
</dbReference>